<dbReference type="Proteomes" id="UP000740329">
    <property type="component" value="Unassembled WGS sequence"/>
</dbReference>
<dbReference type="InterPro" id="IPR024997">
    <property type="entry name" value="DUF3892"/>
</dbReference>
<reference evidence="2" key="1">
    <citation type="submission" date="2021-03" db="EMBL/GenBank/DDBJ databases">
        <title>Genomic Encyclopedia of Type Strains, Phase IV (KMG-V): Genome sequencing to study the core and pangenomes of soil and plant-associated prokaryotes.</title>
        <authorList>
            <person name="Whitman W."/>
        </authorList>
    </citation>
    <scope>NUCLEOTIDE SEQUENCE</scope>
    <source>
        <strain evidence="2">C4</strain>
    </source>
</reference>
<name>A0A8J7RID2_METVO</name>
<organism evidence="2 3">
    <name type="scientific">Methanococcus voltae</name>
    <dbReference type="NCBI Taxonomy" id="2188"/>
    <lineage>
        <taxon>Archaea</taxon>
        <taxon>Methanobacteriati</taxon>
        <taxon>Methanobacteriota</taxon>
        <taxon>Methanomada group</taxon>
        <taxon>Methanococci</taxon>
        <taxon>Methanococcales</taxon>
        <taxon>Methanococcaceae</taxon>
        <taxon>Methanococcus</taxon>
    </lineage>
</organism>
<dbReference type="Pfam" id="PF13031">
    <property type="entry name" value="DUF3892"/>
    <property type="match status" value="1"/>
</dbReference>
<dbReference type="AlphaFoldDB" id="A0A8J7RID2"/>
<gene>
    <name evidence="2" type="ORF">J3E07_001456</name>
</gene>
<sequence length="84" mass="9597">MILRGETLATKKPKYNANNIKVIEESETGANERFLDTKTGKEFSRNEFVKEIEAGNVENAHVMKIDGKKIPRTNPDKRTDNNFD</sequence>
<dbReference type="RefSeq" id="WP_209591537.1">
    <property type="nucleotide sequence ID" value="NZ_JAGGMU010000005.1"/>
</dbReference>
<accession>A0A8J7RID2</accession>
<dbReference type="EMBL" id="JAGGMV010000005">
    <property type="protein sequence ID" value="MBP2202015.1"/>
    <property type="molecule type" value="Genomic_DNA"/>
</dbReference>
<evidence type="ECO:0000313" key="3">
    <source>
        <dbReference type="Proteomes" id="UP000740329"/>
    </source>
</evidence>
<proteinExistence type="predicted"/>
<evidence type="ECO:0000313" key="2">
    <source>
        <dbReference type="EMBL" id="MBP2202015.1"/>
    </source>
</evidence>
<feature type="region of interest" description="Disordered" evidence="1">
    <location>
        <begin position="65"/>
        <end position="84"/>
    </location>
</feature>
<protein>
    <recommendedName>
        <fullName evidence="4">DUF3892 domain-containing protein</fullName>
    </recommendedName>
</protein>
<evidence type="ECO:0000256" key="1">
    <source>
        <dbReference type="SAM" id="MobiDB-lite"/>
    </source>
</evidence>
<comment type="caution">
    <text evidence="2">The sequence shown here is derived from an EMBL/GenBank/DDBJ whole genome shotgun (WGS) entry which is preliminary data.</text>
</comment>
<evidence type="ECO:0008006" key="4">
    <source>
        <dbReference type="Google" id="ProtNLM"/>
    </source>
</evidence>